<reference evidence="6 7" key="2">
    <citation type="submission" date="2016-05" db="EMBL/GenBank/DDBJ databases">
        <title>Lineage-specific infection strategies underlie the spectrum of fungal disease in amphibians.</title>
        <authorList>
            <person name="Cuomo C.A."/>
            <person name="Farrer R.A."/>
            <person name="James T."/>
            <person name="Longcore J."/>
            <person name="Birren B."/>
        </authorList>
    </citation>
    <scope>NUCLEOTIDE SEQUENCE [LARGE SCALE GENOMIC DNA]</scope>
    <source>
        <strain evidence="6 7">JEL423</strain>
    </source>
</reference>
<dbReference type="InterPro" id="IPR038635">
    <property type="entry name" value="CCR4-NOT_su2/3/5_C_sf"/>
</dbReference>
<gene>
    <name evidence="6" type="ORF">BDEG_25227</name>
</gene>
<sequence>MPSQHHQKSIQQRLSATMGIPQQTREEILMLNLLGGNAQLPPLQPASTVATRENAAPNISASIMSDSAIASATSGLSESIYSFDVNGSTSRLKQHQSQQSPVGGLSTSMISGGQSPIGHAGSLRRSMEASGLRLNGSGIENGASSQQLKALANWSHQQGSDLASKLGGGQTTASDISGERALLSALNASSTETTASGSSLLSGRGIDSYIGSQKQQQTQIQQQHGLLGLIDVIRMTNDDVTTLALGCDLPSLGLNLNSSDPIYSTFMSPFADVPSVGADPVFSIPPCYAPLGSLTSLGSLATPTGSAGSQHPPSLLSTTPPAISKIASLADESLLYIFYAMPRDILQEAAAQELYDRSWRFHRELKLWVCKETNPVGSSATSESFAKGNGFERGVYIFFDPLTWSRVKKEWVLYYDQLEGRIPASKLGANHGGKGDTTMLNSDKISSITGASVNGVGTASSSSYAQLSGNSILSGSGPSGTLPFFGSNTDSAASTTSILMHALTPNISNLSIGNTSGLMNSSGTDSSASGGIGSGRQNMGIMGVGQEANGMARVGSKSELGIPLRSGINGVTNGSGAWGSFN</sequence>
<dbReference type="GO" id="GO:0030015">
    <property type="term" value="C:CCR4-NOT core complex"/>
    <property type="evidence" value="ECO:0007669"/>
    <property type="project" value="InterPro"/>
</dbReference>
<evidence type="ECO:0000313" key="7">
    <source>
        <dbReference type="Proteomes" id="UP000077115"/>
    </source>
</evidence>
<keyword evidence="3" id="KW-0804">Transcription</keyword>
<organism evidence="6 7">
    <name type="scientific">Batrachochytrium dendrobatidis (strain JEL423)</name>
    <dbReference type="NCBI Taxonomy" id="403673"/>
    <lineage>
        <taxon>Eukaryota</taxon>
        <taxon>Fungi</taxon>
        <taxon>Fungi incertae sedis</taxon>
        <taxon>Chytridiomycota</taxon>
        <taxon>Chytridiomycota incertae sedis</taxon>
        <taxon>Chytridiomycetes</taxon>
        <taxon>Rhizophydiales</taxon>
        <taxon>Rhizophydiales incertae sedis</taxon>
        <taxon>Batrachochytrium</taxon>
    </lineage>
</organism>
<reference evidence="6 7" key="1">
    <citation type="submission" date="2006-10" db="EMBL/GenBank/DDBJ databases">
        <title>The Genome Sequence of Batrachochytrium dendrobatidis JEL423.</title>
        <authorList>
            <consortium name="The Broad Institute Genome Sequencing Platform"/>
            <person name="Birren B."/>
            <person name="Lander E."/>
            <person name="Galagan J."/>
            <person name="Cuomo C."/>
            <person name="Devon K."/>
            <person name="Jaffe D."/>
            <person name="Butler J."/>
            <person name="Alvarez P."/>
            <person name="Gnerre S."/>
            <person name="Grabherr M."/>
            <person name="Kleber M."/>
            <person name="Mauceli E."/>
            <person name="Brockman W."/>
            <person name="Young S."/>
            <person name="LaButti K."/>
            <person name="Sykes S."/>
            <person name="DeCaprio D."/>
            <person name="Crawford M."/>
            <person name="Koehrsen M."/>
            <person name="Engels R."/>
            <person name="Montgomery P."/>
            <person name="Pearson M."/>
            <person name="Howarth C."/>
            <person name="Larson L."/>
            <person name="White J."/>
            <person name="O'Leary S."/>
            <person name="Kodira C."/>
            <person name="Zeng Q."/>
            <person name="Yandava C."/>
            <person name="Alvarado L."/>
            <person name="Longcore J."/>
            <person name="James T."/>
        </authorList>
    </citation>
    <scope>NUCLEOTIDE SEQUENCE [LARGE SCALE GENOMIC DNA]</scope>
    <source>
        <strain evidence="6 7">JEL423</strain>
    </source>
</reference>
<dbReference type="EMBL" id="DS022306">
    <property type="protein sequence ID" value="OAJ41662.1"/>
    <property type="molecule type" value="Genomic_DNA"/>
</dbReference>
<dbReference type="Pfam" id="PF04153">
    <property type="entry name" value="NOT2_3_5_C"/>
    <property type="match status" value="1"/>
</dbReference>
<feature type="domain" description="NOT2/NOT3/NOT5 C-terminal" evidence="5">
    <location>
        <begin position="263"/>
        <end position="418"/>
    </location>
</feature>
<evidence type="ECO:0000256" key="1">
    <source>
        <dbReference type="ARBA" id="ARBA00007682"/>
    </source>
</evidence>
<keyword evidence="2" id="KW-0805">Transcription regulation</keyword>
<accession>A0A177WNJ1</accession>
<evidence type="ECO:0000313" key="6">
    <source>
        <dbReference type="EMBL" id="OAJ41663.1"/>
    </source>
</evidence>
<dbReference type="PANTHER" id="PTHR23326">
    <property type="entry name" value="CCR4 NOT-RELATED"/>
    <property type="match status" value="1"/>
</dbReference>
<evidence type="ECO:0000256" key="4">
    <source>
        <dbReference type="SAM" id="MobiDB-lite"/>
    </source>
</evidence>
<evidence type="ECO:0000259" key="5">
    <source>
        <dbReference type="Pfam" id="PF04153"/>
    </source>
</evidence>
<evidence type="ECO:0000256" key="3">
    <source>
        <dbReference type="ARBA" id="ARBA00023163"/>
    </source>
</evidence>
<dbReference type="AlphaFoldDB" id="A0A177WNJ1"/>
<dbReference type="STRING" id="403673.A0A177WNJ1"/>
<feature type="compositionally biased region" description="Polar residues" evidence="4">
    <location>
        <begin position="95"/>
        <end position="114"/>
    </location>
</feature>
<comment type="similarity">
    <text evidence="1">Belongs to the CNOT2/3/5 family.</text>
</comment>
<name>A0A177WNJ1_BATDL</name>
<dbReference type="GO" id="GO:0006355">
    <property type="term" value="P:regulation of DNA-templated transcription"/>
    <property type="evidence" value="ECO:0007669"/>
    <property type="project" value="InterPro"/>
</dbReference>
<dbReference type="GO" id="GO:0000289">
    <property type="term" value="P:nuclear-transcribed mRNA poly(A) tail shortening"/>
    <property type="evidence" value="ECO:0007669"/>
    <property type="project" value="UniProtKB-ARBA"/>
</dbReference>
<proteinExistence type="inferred from homology"/>
<protein>
    <recommendedName>
        <fullName evidence="5">NOT2/NOT3/NOT5 C-terminal domain-containing protein</fullName>
    </recommendedName>
</protein>
<evidence type="ECO:0000256" key="2">
    <source>
        <dbReference type="ARBA" id="ARBA00023015"/>
    </source>
</evidence>
<dbReference type="InterPro" id="IPR040168">
    <property type="entry name" value="Not2/3/5"/>
</dbReference>
<dbReference type="OrthoDB" id="25391at2759"/>
<dbReference type="VEuPathDB" id="FungiDB:BDEG_25227"/>
<dbReference type="Gene3D" id="2.30.30.1020">
    <property type="entry name" value="CCR4-NOT complex subunit 2/3/5, C-terminal domain"/>
    <property type="match status" value="1"/>
</dbReference>
<dbReference type="Proteomes" id="UP000077115">
    <property type="component" value="Unassembled WGS sequence"/>
</dbReference>
<feature type="region of interest" description="Disordered" evidence="4">
    <location>
        <begin position="95"/>
        <end position="121"/>
    </location>
</feature>
<dbReference type="EMBL" id="DS022306">
    <property type="protein sequence ID" value="OAJ41663.1"/>
    <property type="molecule type" value="Genomic_DNA"/>
</dbReference>
<dbReference type="InterPro" id="IPR007282">
    <property type="entry name" value="NOT2/3/5_C"/>
</dbReference>